<keyword evidence="1" id="KW-0812">Transmembrane</keyword>
<reference evidence="3" key="1">
    <citation type="submission" date="2021-01" db="UniProtKB">
        <authorList>
            <consortium name="EnsemblMetazoa"/>
        </authorList>
    </citation>
    <scope>IDENTIFICATION</scope>
</reference>
<protein>
    <recommendedName>
        <fullName evidence="5">Osiris 19</fullName>
    </recommendedName>
</protein>
<dbReference type="InterPro" id="IPR012464">
    <property type="entry name" value="DUF1676"/>
</dbReference>
<feature type="signal peptide" evidence="2">
    <location>
        <begin position="1"/>
        <end position="19"/>
    </location>
</feature>
<dbReference type="PANTHER" id="PTHR21879">
    <property type="entry name" value="FI03362P-RELATED-RELATED"/>
    <property type="match status" value="1"/>
</dbReference>
<dbReference type="OMA" id="YTGRAME"/>
<keyword evidence="1" id="KW-1133">Transmembrane helix</keyword>
<feature type="transmembrane region" description="Helical" evidence="1">
    <location>
        <begin position="168"/>
        <end position="187"/>
    </location>
</feature>
<dbReference type="InParanoid" id="A0A7M7G3R2"/>
<dbReference type="AlphaFoldDB" id="A0A7M7G3R2"/>
<evidence type="ECO:0008006" key="5">
    <source>
        <dbReference type="Google" id="ProtNLM"/>
    </source>
</evidence>
<organism evidence="3 4">
    <name type="scientific">Nasonia vitripennis</name>
    <name type="common">Parasitic wasp</name>
    <dbReference type="NCBI Taxonomy" id="7425"/>
    <lineage>
        <taxon>Eukaryota</taxon>
        <taxon>Metazoa</taxon>
        <taxon>Ecdysozoa</taxon>
        <taxon>Arthropoda</taxon>
        <taxon>Hexapoda</taxon>
        <taxon>Insecta</taxon>
        <taxon>Pterygota</taxon>
        <taxon>Neoptera</taxon>
        <taxon>Endopterygota</taxon>
        <taxon>Hymenoptera</taxon>
        <taxon>Apocrita</taxon>
        <taxon>Proctotrupomorpha</taxon>
        <taxon>Chalcidoidea</taxon>
        <taxon>Pteromalidae</taxon>
        <taxon>Pteromalinae</taxon>
        <taxon>Nasonia</taxon>
    </lineage>
</organism>
<keyword evidence="1" id="KW-0472">Membrane</keyword>
<gene>
    <name evidence="3" type="primary">100118267</name>
</gene>
<name>A0A7M7G3R2_NASVI</name>
<dbReference type="OrthoDB" id="7679868at2759"/>
<evidence type="ECO:0000256" key="2">
    <source>
        <dbReference type="SAM" id="SignalP"/>
    </source>
</evidence>
<dbReference type="KEGG" id="nvi:100118267"/>
<dbReference type="EnsemblMetazoa" id="XM_001602926">
    <property type="protein sequence ID" value="XP_001602976"/>
    <property type="gene ID" value="LOC100118267"/>
</dbReference>
<dbReference type="GO" id="GO:0016020">
    <property type="term" value="C:membrane"/>
    <property type="evidence" value="ECO:0007669"/>
    <property type="project" value="TreeGrafter"/>
</dbReference>
<keyword evidence="4" id="KW-1185">Reference proteome</keyword>
<sequence>MTSRGIIVICCCLVVSGLANPMMARQDESEVDRFEARLASIMDSLNQKDTIGLYGDMVTLERVAVEEQRSATEEAEDDPLMRRIDDFLRSHKLQISFPSDGSSADLFGRALGEKNVGFELRGLIQGASEGRTKLKKILLPVLLALKLKAIIVLPIVITLIGLIGIKGLGAGVLALLLSGAVALKALLTSPAPAYPARVSFAKPYEIHHDHWHRSQEEVGLQAAGPYRAWSPEFSVDPQFSPYPEIPV</sequence>
<dbReference type="Pfam" id="PF07898">
    <property type="entry name" value="DUF1676"/>
    <property type="match status" value="1"/>
</dbReference>
<feature type="chain" id="PRO_5029817811" description="Osiris 19" evidence="2">
    <location>
        <begin position="20"/>
        <end position="247"/>
    </location>
</feature>
<dbReference type="FunCoup" id="A0A7M7G3R2">
    <property type="interactions" value="37"/>
</dbReference>
<dbReference type="Proteomes" id="UP000002358">
    <property type="component" value="Chromosome 4"/>
</dbReference>
<keyword evidence="2" id="KW-0732">Signal</keyword>
<evidence type="ECO:0000256" key="1">
    <source>
        <dbReference type="SAM" id="Phobius"/>
    </source>
</evidence>
<feature type="transmembrane region" description="Helical" evidence="1">
    <location>
        <begin position="137"/>
        <end position="162"/>
    </location>
</feature>
<evidence type="ECO:0000313" key="3">
    <source>
        <dbReference type="EnsemblMetazoa" id="XP_001602976"/>
    </source>
</evidence>
<accession>A0A7M7G3R2</accession>
<proteinExistence type="predicted"/>
<evidence type="ECO:0000313" key="4">
    <source>
        <dbReference type="Proteomes" id="UP000002358"/>
    </source>
</evidence>
<dbReference type="PANTHER" id="PTHR21879:SF22">
    <property type="entry name" value="FI03362P-RELATED"/>
    <property type="match status" value="1"/>
</dbReference>